<dbReference type="EMBL" id="JBCEZU010000023">
    <property type="protein sequence ID" value="KAK9539496.1"/>
    <property type="molecule type" value="Genomic_DNA"/>
</dbReference>
<dbReference type="InterPro" id="IPR029048">
    <property type="entry name" value="HSP70_C_sf"/>
</dbReference>
<gene>
    <name evidence="2" type="ORF">VZT92_004598</name>
</gene>
<dbReference type="SUPFAM" id="SSF48403">
    <property type="entry name" value="Ankyrin repeat"/>
    <property type="match status" value="1"/>
</dbReference>
<sequence length="209" mass="23276">MTSIQRDVFQCVLSGDLESIKEHFERNESQEMDPCGMKDEAGRNALLTASMLGRSAIVRELVGHGARVGEQTVRGYSSLHLAACWGHLETVRTLLDLGADMQAKTFRGERPVDLARTYSRTDCADCLILAEAKQDLTSYVDFVKDLVSDPGRSLTKQEKNICMHACSAKTDWIQGVNNPTVSDFTAQRRDIEDTLRPVLDKLSAQCKYC</sequence>
<dbReference type="SUPFAM" id="SSF100934">
    <property type="entry name" value="Heat shock protein 70kD (HSP70), C-terminal subdomain"/>
    <property type="match status" value="1"/>
</dbReference>
<evidence type="ECO:0008006" key="4">
    <source>
        <dbReference type="Google" id="ProtNLM"/>
    </source>
</evidence>
<dbReference type="InterPro" id="IPR039323">
    <property type="entry name" value="ANKRD_45/46/60"/>
</dbReference>
<reference evidence="2 3" key="1">
    <citation type="journal article" date="2024" name="Genome Biol. Evol.">
        <title>Chromosome-level genome assembly of the viviparous eelpout Zoarces viviparus.</title>
        <authorList>
            <person name="Fuhrmann N."/>
            <person name="Brasseur M.V."/>
            <person name="Bakowski C.E."/>
            <person name="Podsiadlowski L."/>
            <person name="Prost S."/>
            <person name="Krehenwinkel H."/>
            <person name="Mayer C."/>
        </authorList>
    </citation>
    <scope>NUCLEOTIDE SEQUENCE [LARGE SCALE GENOMIC DNA]</scope>
    <source>
        <strain evidence="2">NO-MEL_2022_Ind0_liver</strain>
    </source>
</reference>
<feature type="repeat" description="ANK" evidence="1">
    <location>
        <begin position="74"/>
        <end position="106"/>
    </location>
</feature>
<evidence type="ECO:0000313" key="3">
    <source>
        <dbReference type="Proteomes" id="UP001488805"/>
    </source>
</evidence>
<keyword evidence="3" id="KW-1185">Reference proteome</keyword>
<name>A0AAW1FXM1_ZOAVI</name>
<dbReference type="Proteomes" id="UP001488805">
    <property type="component" value="Unassembled WGS sequence"/>
</dbReference>
<dbReference type="PANTHER" id="PTHR22677">
    <property type="entry name" value="ANKYRIN REPEAT DOMAIN-CONTAINING PROTEIN 60"/>
    <property type="match status" value="1"/>
</dbReference>
<keyword evidence="1" id="KW-0040">ANK repeat</keyword>
<comment type="caution">
    <text evidence="2">The sequence shown here is derived from an EMBL/GenBank/DDBJ whole genome shotgun (WGS) entry which is preliminary data.</text>
</comment>
<accession>A0AAW1FXM1</accession>
<evidence type="ECO:0000256" key="1">
    <source>
        <dbReference type="PROSITE-ProRule" id="PRU00023"/>
    </source>
</evidence>
<dbReference type="Pfam" id="PF12796">
    <property type="entry name" value="Ank_2"/>
    <property type="match status" value="1"/>
</dbReference>
<dbReference type="InterPro" id="IPR002110">
    <property type="entry name" value="Ankyrin_rpt"/>
</dbReference>
<dbReference type="Gene3D" id="1.25.40.20">
    <property type="entry name" value="Ankyrin repeat-containing domain"/>
    <property type="match status" value="1"/>
</dbReference>
<dbReference type="InterPro" id="IPR036770">
    <property type="entry name" value="Ankyrin_rpt-contain_sf"/>
</dbReference>
<dbReference type="PROSITE" id="PS50088">
    <property type="entry name" value="ANK_REPEAT"/>
    <property type="match status" value="1"/>
</dbReference>
<protein>
    <recommendedName>
        <fullName evidence="4">Ankyrin repeat domain-containing protein 45</fullName>
    </recommendedName>
</protein>
<dbReference type="PANTHER" id="PTHR22677:SF4">
    <property type="entry name" value="USHER SYNDROME TYPE-1G PROTEIN-LIKE PROTEIN"/>
    <property type="match status" value="1"/>
</dbReference>
<proteinExistence type="predicted"/>
<dbReference type="AlphaFoldDB" id="A0AAW1FXM1"/>
<dbReference type="PROSITE" id="PS50297">
    <property type="entry name" value="ANK_REP_REGION"/>
    <property type="match status" value="1"/>
</dbReference>
<dbReference type="SMART" id="SM00248">
    <property type="entry name" value="ANK"/>
    <property type="match status" value="2"/>
</dbReference>
<dbReference type="Gene3D" id="1.20.1270.10">
    <property type="match status" value="1"/>
</dbReference>
<evidence type="ECO:0000313" key="2">
    <source>
        <dbReference type="EMBL" id="KAK9539496.1"/>
    </source>
</evidence>
<organism evidence="2 3">
    <name type="scientific">Zoarces viviparus</name>
    <name type="common">Viviparous eelpout</name>
    <name type="synonym">Blennius viviparus</name>
    <dbReference type="NCBI Taxonomy" id="48416"/>
    <lineage>
        <taxon>Eukaryota</taxon>
        <taxon>Metazoa</taxon>
        <taxon>Chordata</taxon>
        <taxon>Craniata</taxon>
        <taxon>Vertebrata</taxon>
        <taxon>Euteleostomi</taxon>
        <taxon>Actinopterygii</taxon>
        <taxon>Neopterygii</taxon>
        <taxon>Teleostei</taxon>
        <taxon>Neoteleostei</taxon>
        <taxon>Acanthomorphata</taxon>
        <taxon>Eupercaria</taxon>
        <taxon>Perciformes</taxon>
        <taxon>Cottioidei</taxon>
        <taxon>Zoarcales</taxon>
        <taxon>Zoarcidae</taxon>
        <taxon>Zoarcinae</taxon>
        <taxon>Zoarces</taxon>
    </lineage>
</organism>